<dbReference type="Gene3D" id="3.40.50.2300">
    <property type="match status" value="2"/>
</dbReference>
<feature type="chain" id="PRO_5012342050" evidence="4">
    <location>
        <begin position="27"/>
        <end position="404"/>
    </location>
</feature>
<proteinExistence type="inferred from homology"/>
<name>A0A1M7JCT0_9RHOB</name>
<accession>A0A1M7JCT0</accession>
<evidence type="ECO:0000313" key="7">
    <source>
        <dbReference type="Proteomes" id="UP000184444"/>
    </source>
</evidence>
<dbReference type="RefSeq" id="WP_234952095.1">
    <property type="nucleotide sequence ID" value="NZ_FRCK01000011.1"/>
</dbReference>
<dbReference type="InterPro" id="IPR028081">
    <property type="entry name" value="Leu-bd"/>
</dbReference>
<dbReference type="InterPro" id="IPR051010">
    <property type="entry name" value="BCAA_transport"/>
</dbReference>
<dbReference type="Pfam" id="PF13458">
    <property type="entry name" value="Peripla_BP_6"/>
    <property type="match status" value="1"/>
</dbReference>
<evidence type="ECO:0000256" key="2">
    <source>
        <dbReference type="ARBA" id="ARBA00022729"/>
    </source>
</evidence>
<organism evidence="6 7">
    <name type="scientific">Paracoccus solventivorans</name>
    <dbReference type="NCBI Taxonomy" id="53463"/>
    <lineage>
        <taxon>Bacteria</taxon>
        <taxon>Pseudomonadati</taxon>
        <taxon>Pseudomonadota</taxon>
        <taxon>Alphaproteobacteria</taxon>
        <taxon>Rhodobacterales</taxon>
        <taxon>Paracoccaceae</taxon>
        <taxon>Paracoccus</taxon>
    </lineage>
</organism>
<dbReference type="EMBL" id="FRCK01000011">
    <property type="protein sequence ID" value="SHM50721.1"/>
    <property type="molecule type" value="Genomic_DNA"/>
</dbReference>
<dbReference type="PANTHER" id="PTHR30483">
    <property type="entry name" value="LEUCINE-SPECIFIC-BINDING PROTEIN"/>
    <property type="match status" value="1"/>
</dbReference>
<evidence type="ECO:0000256" key="1">
    <source>
        <dbReference type="ARBA" id="ARBA00010062"/>
    </source>
</evidence>
<keyword evidence="2 4" id="KW-0732">Signal</keyword>
<dbReference type="AlphaFoldDB" id="A0A1M7JCT0"/>
<dbReference type="STRING" id="53463.SAMN05444389_11167"/>
<gene>
    <name evidence="6" type="ORF">SAMN05444389_11167</name>
</gene>
<evidence type="ECO:0000259" key="5">
    <source>
        <dbReference type="Pfam" id="PF13458"/>
    </source>
</evidence>
<dbReference type="CDD" id="cd06327">
    <property type="entry name" value="PBP1_SBP-like"/>
    <property type="match status" value="1"/>
</dbReference>
<reference evidence="7" key="1">
    <citation type="submission" date="2016-11" db="EMBL/GenBank/DDBJ databases">
        <authorList>
            <person name="Varghese N."/>
            <person name="Submissions S."/>
        </authorList>
    </citation>
    <scope>NUCLEOTIDE SEQUENCE [LARGE SCALE GENOMIC DNA]</scope>
    <source>
        <strain evidence="7">DSM 6637</strain>
    </source>
</reference>
<dbReference type="SUPFAM" id="SSF53822">
    <property type="entry name" value="Periplasmic binding protein-like I"/>
    <property type="match status" value="1"/>
</dbReference>
<keyword evidence="3" id="KW-0029">Amino-acid transport</keyword>
<protein>
    <submittedName>
        <fullName evidence="6">Amino acid/amide ABC transporter substrate-binding protein, HAAT family</fullName>
    </submittedName>
</protein>
<keyword evidence="3" id="KW-0813">Transport</keyword>
<dbReference type="GO" id="GO:0006865">
    <property type="term" value="P:amino acid transport"/>
    <property type="evidence" value="ECO:0007669"/>
    <property type="project" value="UniProtKB-KW"/>
</dbReference>
<evidence type="ECO:0000256" key="4">
    <source>
        <dbReference type="SAM" id="SignalP"/>
    </source>
</evidence>
<feature type="signal peptide" evidence="4">
    <location>
        <begin position="1"/>
        <end position="26"/>
    </location>
</feature>
<feature type="domain" description="Leucine-binding protein" evidence="5">
    <location>
        <begin position="31"/>
        <end position="368"/>
    </location>
</feature>
<dbReference type="InterPro" id="IPR028082">
    <property type="entry name" value="Peripla_BP_I"/>
</dbReference>
<keyword evidence="7" id="KW-1185">Reference proteome</keyword>
<sequence>MNKHKMTSSLAVMAALASWGAAPAFAQDDKIVIGVLGDHSSAYADVSGPNLVEAVKMAVEEAGGEVAGRPVEVIWADSQLKPDVAATIARQWIERDGVDVIVDLPSTAIALAAGDVAQQHDKVALLTSPAGSNLTNQDCRSNSIHWTYDTYAIANSIGRALAESGKKNWFFISADYSFGAQLEGDATAAIEAAGGKVVGSARVPLNTVDFSSFLLQAQASGADIVALANAGNDTVNAIKQANEFGLAQTGQQVAAMVLLDNDINSVGLDLAQGTLYSTAFAWMLNDKSRAFAEAFRERTGINPNMNMAGSYSAVKHYLAAVEAVGTDEAGPVLAAMREMPVDDAFAPNGKVRADGRMVHDMYLMRVKAPGDSEGPWDIATLEETIPGDTAFRSLADSQCPLVTD</sequence>
<evidence type="ECO:0000256" key="3">
    <source>
        <dbReference type="ARBA" id="ARBA00022970"/>
    </source>
</evidence>
<dbReference type="PANTHER" id="PTHR30483:SF6">
    <property type="entry name" value="PERIPLASMIC BINDING PROTEIN OF ABC TRANSPORTER FOR NATURAL AMINO ACIDS"/>
    <property type="match status" value="1"/>
</dbReference>
<dbReference type="Proteomes" id="UP000184444">
    <property type="component" value="Unassembled WGS sequence"/>
</dbReference>
<comment type="similarity">
    <text evidence="1">Belongs to the leucine-binding protein family.</text>
</comment>
<evidence type="ECO:0000313" key="6">
    <source>
        <dbReference type="EMBL" id="SHM50721.1"/>
    </source>
</evidence>